<dbReference type="GeneID" id="82878972"/>
<organism evidence="3 4">
    <name type="scientific">Corynebacterium casei LMG S-19264</name>
    <dbReference type="NCBI Taxonomy" id="1285583"/>
    <lineage>
        <taxon>Bacteria</taxon>
        <taxon>Bacillati</taxon>
        <taxon>Actinomycetota</taxon>
        <taxon>Actinomycetes</taxon>
        <taxon>Mycobacteriales</taxon>
        <taxon>Corynebacteriaceae</taxon>
        <taxon>Corynebacterium</taxon>
    </lineage>
</organism>
<evidence type="ECO:0008006" key="5">
    <source>
        <dbReference type="Google" id="ProtNLM"/>
    </source>
</evidence>
<feature type="region of interest" description="Disordered" evidence="1">
    <location>
        <begin position="41"/>
        <end position="62"/>
    </location>
</feature>
<reference evidence="4" key="1">
    <citation type="submission" date="2013-02" db="EMBL/GenBank/DDBJ databases">
        <title>The complete genome sequence of Corynebacterium casei LMG S-19264 (=DSM 44701).</title>
        <authorList>
            <person name="Ruckert C."/>
            <person name="Albersmeier A."/>
            <person name="Kalinowski J."/>
        </authorList>
    </citation>
    <scope>NUCLEOTIDE SEQUENCE [LARGE SCALE GENOMIC DNA]</scope>
    <source>
        <strain evidence="4">LMG S-19264</strain>
    </source>
</reference>
<feature type="signal peptide" evidence="2">
    <location>
        <begin position="1"/>
        <end position="29"/>
    </location>
</feature>
<evidence type="ECO:0000313" key="3">
    <source>
        <dbReference type="EMBL" id="AHI21032.1"/>
    </source>
</evidence>
<sequence length="182" mass="18545">MRSINFGAQVVAVATVLSVFLFGVGSAHAESTSESVGQVAVDETGNERSAVPTEDGLKLNTAPGDTVSIDNDVASWTDLDGNIIASIELDDEGDSDTKFRFDEESQTISAESATEKNLPEGMVVQAACMPKWVAWAFNITWGGLVCIPASLAASGVATPIAGIATGAACEAAGGAMVTAVSC</sequence>
<gene>
    <name evidence="3" type="ORF">CCASEI_12410</name>
</gene>
<feature type="chain" id="PRO_5046765654" description="Secreted protein" evidence="2">
    <location>
        <begin position="30"/>
        <end position="182"/>
    </location>
</feature>
<proteinExistence type="predicted"/>
<evidence type="ECO:0000313" key="4">
    <source>
        <dbReference type="Proteomes" id="UP000019226"/>
    </source>
</evidence>
<accession>A0ABN4CFA5</accession>
<dbReference type="Proteomes" id="UP000019226">
    <property type="component" value="Chromosome"/>
</dbReference>
<name>A0ABN4CFA5_9CORY</name>
<dbReference type="RefSeq" id="WP_006822692.1">
    <property type="nucleotide sequence ID" value="NZ_CP004350.1"/>
</dbReference>
<keyword evidence="4" id="KW-1185">Reference proteome</keyword>
<evidence type="ECO:0000256" key="1">
    <source>
        <dbReference type="SAM" id="MobiDB-lite"/>
    </source>
</evidence>
<keyword evidence="2" id="KW-0732">Signal</keyword>
<dbReference type="EMBL" id="CP004350">
    <property type="protein sequence ID" value="AHI21032.1"/>
    <property type="molecule type" value="Genomic_DNA"/>
</dbReference>
<protein>
    <recommendedName>
        <fullName evidence="5">Secreted protein</fullName>
    </recommendedName>
</protein>
<evidence type="ECO:0000256" key="2">
    <source>
        <dbReference type="SAM" id="SignalP"/>
    </source>
</evidence>